<keyword evidence="2" id="KW-1185">Reference proteome</keyword>
<reference evidence="1 2" key="2">
    <citation type="journal article" date="2011" name="Stand. Genomic Sci.">
        <title>Complete genome sequence of Desulfurococcus mucosus type strain (O7/1).</title>
        <authorList>
            <person name="Wirth R."/>
            <person name="Chertkov O."/>
            <person name="Held B."/>
            <person name="Lapidus A."/>
            <person name="Nolan M."/>
            <person name="Lucas S."/>
            <person name="Hammon N."/>
            <person name="Deshpande S."/>
            <person name="Cheng J.F."/>
            <person name="Tapia R."/>
            <person name="Han C."/>
            <person name="Goodwin L."/>
            <person name="Pitluck S."/>
            <person name="Liolios K."/>
            <person name="Ioanna P."/>
            <person name="Ivanova N."/>
            <person name="Mavromatis K."/>
            <person name="Mikhailova N."/>
            <person name="Pati A."/>
            <person name="Chen A."/>
            <person name="Palaniappan K."/>
            <person name="Land M."/>
            <person name="Hauser L."/>
            <person name="Chang Y.J."/>
            <person name="Jeffries C.D."/>
            <person name="Bilek Y."/>
            <person name="Hader T."/>
            <person name="Rohde M."/>
            <person name="Spring S."/>
            <person name="Sikorski J."/>
            <person name="Goker M."/>
            <person name="Woyke T."/>
            <person name="Bristow J."/>
            <person name="Eisen J.A."/>
            <person name="Markowitz V."/>
            <person name="Hugenholtz P."/>
            <person name="Kyrpides N.C."/>
            <person name="Klenk H.P."/>
        </authorList>
    </citation>
    <scope>NUCLEOTIDE SEQUENCE [LARGE SCALE GENOMIC DNA]</scope>
    <source>
        <strain evidence="2">ATCC 35584 / DSM 2162 / JCM 9187 / O7/1</strain>
    </source>
</reference>
<dbReference type="STRING" id="765177.Desmu_0447"/>
<name>E8R8D7_DESM0</name>
<dbReference type="HOGENOM" id="CLU_1145207_0_0_2"/>
<evidence type="ECO:0000313" key="2">
    <source>
        <dbReference type="Proteomes" id="UP000001068"/>
    </source>
</evidence>
<dbReference type="Proteomes" id="UP000001068">
    <property type="component" value="Chromosome"/>
</dbReference>
<dbReference type="KEGG" id="dmu:Desmu_0447"/>
<dbReference type="AlphaFoldDB" id="E8R8D7"/>
<organism evidence="1 2">
    <name type="scientific">Desulfurococcus mucosus (strain ATCC 35584 / DSM 2162 / JCM 9187 / O7/1)</name>
    <dbReference type="NCBI Taxonomy" id="765177"/>
    <lineage>
        <taxon>Archaea</taxon>
        <taxon>Thermoproteota</taxon>
        <taxon>Thermoprotei</taxon>
        <taxon>Desulfurococcales</taxon>
        <taxon>Desulfurococcaceae</taxon>
        <taxon>Desulfurococcus</taxon>
    </lineage>
</organism>
<reference evidence="2" key="1">
    <citation type="submission" date="2010-11" db="EMBL/GenBank/DDBJ databases">
        <title>The complete genome of Desulfurococcus mucosus DSM 2162.</title>
        <authorList>
            <consortium name="US DOE Joint Genome Institute (JGI-PGF)"/>
            <person name="Lucas S."/>
            <person name="Copeland A."/>
            <person name="Lapidus A."/>
            <person name="Bruce D."/>
            <person name="Goodwin L."/>
            <person name="Pitluck S."/>
            <person name="Kyrpides N."/>
            <person name="Mavromatis K."/>
            <person name="Pagani I."/>
            <person name="Ivanova N."/>
            <person name="Ovchinnikova G."/>
            <person name="Chertkov O."/>
            <person name="Held B."/>
            <person name="Brettin T."/>
            <person name="Detter J.C."/>
            <person name="Tapia R."/>
            <person name="Han C."/>
            <person name="Land M."/>
            <person name="Hauser L."/>
            <person name="Markowitz V."/>
            <person name="Cheng J.-F."/>
            <person name="Hugenholtz P."/>
            <person name="Woyke T."/>
            <person name="Wu D."/>
            <person name="Wirth R."/>
            <person name="Bilek Y."/>
            <person name="Hader T."/>
            <person name="Klenk H.-P."/>
            <person name="Eisen J.A."/>
        </authorList>
    </citation>
    <scope>NUCLEOTIDE SEQUENCE [LARGE SCALE GENOMIC DNA]</scope>
    <source>
        <strain evidence="2">ATCC 35584 / DSM 2162 / JCM 9187 / O7/1</strain>
    </source>
</reference>
<dbReference type="RefSeq" id="WP_013561985.1">
    <property type="nucleotide sequence ID" value="NC_014961.1"/>
</dbReference>
<accession>E8R8D7</accession>
<dbReference type="EMBL" id="CP002363">
    <property type="protein sequence ID" value="ADV64763.1"/>
    <property type="molecule type" value="Genomic_DNA"/>
</dbReference>
<evidence type="ECO:0000313" key="1">
    <source>
        <dbReference type="EMBL" id="ADV64763.1"/>
    </source>
</evidence>
<dbReference type="eggNOG" id="arCOG12308">
    <property type="taxonomic scope" value="Archaea"/>
</dbReference>
<dbReference type="OrthoDB" id="384678at2157"/>
<gene>
    <name evidence="1" type="ordered locus">Desmu_0447</name>
</gene>
<proteinExistence type="predicted"/>
<protein>
    <submittedName>
        <fullName evidence="1">Uncharacterized protein</fullName>
    </submittedName>
</protein>
<sequence length="230" mass="24156" precursor="true">MLSPRITVLTLLLTALTLLPAMVVAQASSSVLLNTSWRNWTVSGQLQVKVIQGGSIDLSSSGVIYVKEGDTVVFNINDANGPGKMWIGSDGYLDIKRLWVDSIYVNGMLVTTRDMVLKAGFRVDVNAISSSLSIHVQPSPSGWTYLVFNGATIINGVVDGSDIVVAGVSASSSKALNLDLNTEYLDAVASAVYVNGSEVPEVTPLSVLALSALPVIAAGTSMLAGRRSRA</sequence>
<dbReference type="GeneID" id="10153140"/>